<evidence type="ECO:0000313" key="7">
    <source>
        <dbReference type="Proteomes" id="UP000030595"/>
    </source>
</evidence>
<dbReference type="Pfam" id="PF01081">
    <property type="entry name" value="Aldolase"/>
    <property type="match status" value="1"/>
</dbReference>
<dbReference type="PANTHER" id="PTHR30246:SF1">
    <property type="entry name" value="2-DEHYDRO-3-DEOXY-6-PHOSPHOGALACTONATE ALDOLASE-RELATED"/>
    <property type="match status" value="1"/>
</dbReference>
<protein>
    <submittedName>
        <fullName evidence="6">2-dehydro-3-deoxyphosphogluconate aldolase</fullName>
    </submittedName>
</protein>
<dbReference type="AlphaFoldDB" id="A0A0A3J7E4"/>
<dbReference type="SUPFAM" id="SSF51569">
    <property type="entry name" value="Aldolase"/>
    <property type="match status" value="1"/>
</dbReference>
<comment type="similarity">
    <text evidence="2">Belongs to the KHG/KDPG aldolase family.</text>
</comment>
<gene>
    <name evidence="6" type="ORF">CD30_07540</name>
</gene>
<evidence type="ECO:0000256" key="5">
    <source>
        <dbReference type="ARBA" id="ARBA00023277"/>
    </source>
</evidence>
<evidence type="ECO:0000256" key="4">
    <source>
        <dbReference type="ARBA" id="ARBA00023239"/>
    </source>
</evidence>
<organism evidence="6 7">
    <name type="scientific">Ureibacillus massiliensis 4400831 = CIP 108448 = CCUG 49529</name>
    <dbReference type="NCBI Taxonomy" id="1211035"/>
    <lineage>
        <taxon>Bacteria</taxon>
        <taxon>Bacillati</taxon>
        <taxon>Bacillota</taxon>
        <taxon>Bacilli</taxon>
        <taxon>Bacillales</taxon>
        <taxon>Caryophanaceae</taxon>
        <taxon>Ureibacillus</taxon>
    </lineage>
</organism>
<dbReference type="EMBL" id="JPVQ01000010">
    <property type="protein sequence ID" value="KGR91113.1"/>
    <property type="molecule type" value="Genomic_DNA"/>
</dbReference>
<dbReference type="NCBIfam" id="TIGR01182">
    <property type="entry name" value="eda"/>
    <property type="match status" value="1"/>
</dbReference>
<dbReference type="PANTHER" id="PTHR30246">
    <property type="entry name" value="2-KETO-3-DEOXY-6-PHOSPHOGLUCONATE ALDOLASE"/>
    <property type="match status" value="1"/>
</dbReference>
<sequence length="214" mass="23460">MYKWDRLKFIVQNGVVAVIRKVNPSIIEESIEALIEGGIKVLEITVDSEVSFNVIRKLKTKYGEDVLVGAGTVLDKITAKTAIEAKADFIFSPIYDIETIQLTNRYGCISIPGVYTPTEISQAYSAGADILKVFPATSLGPNYFKDVSGPLPHVPLMPTGGVSLENMAEFLNNGAVAVGVGSALLNKEYLANKQFDQIQLIAKQYIDKFREVKK</sequence>
<dbReference type="OrthoDB" id="9802667at2"/>
<evidence type="ECO:0000256" key="2">
    <source>
        <dbReference type="ARBA" id="ARBA00006906"/>
    </source>
</evidence>
<evidence type="ECO:0000256" key="3">
    <source>
        <dbReference type="ARBA" id="ARBA00011233"/>
    </source>
</evidence>
<dbReference type="Gene3D" id="3.20.20.70">
    <property type="entry name" value="Aldolase class I"/>
    <property type="match status" value="1"/>
</dbReference>
<dbReference type="CDD" id="cd00452">
    <property type="entry name" value="KDPG_aldolase"/>
    <property type="match status" value="1"/>
</dbReference>
<comment type="pathway">
    <text evidence="1">Carbohydrate acid metabolism.</text>
</comment>
<comment type="subunit">
    <text evidence="3">Homotrimer.</text>
</comment>
<keyword evidence="5" id="KW-0119">Carbohydrate metabolism</keyword>
<accession>A0A0A3J7E4</accession>
<dbReference type="Proteomes" id="UP000030595">
    <property type="component" value="Unassembled WGS sequence"/>
</dbReference>
<keyword evidence="4" id="KW-0456">Lyase</keyword>
<name>A0A0A3J7E4_9BACL</name>
<dbReference type="eggNOG" id="COG0800">
    <property type="taxonomic scope" value="Bacteria"/>
</dbReference>
<dbReference type="InterPro" id="IPR013785">
    <property type="entry name" value="Aldolase_TIM"/>
</dbReference>
<dbReference type="InterPro" id="IPR000887">
    <property type="entry name" value="Aldlse_KDPG_KHG"/>
</dbReference>
<comment type="caution">
    <text evidence="6">The sequence shown here is derived from an EMBL/GenBank/DDBJ whole genome shotgun (WGS) entry which is preliminary data.</text>
</comment>
<reference evidence="6 7" key="1">
    <citation type="submission" date="2014-02" db="EMBL/GenBank/DDBJ databases">
        <title>Draft genome sequence of Lysinibacillus massiliensis CCUG 49529.</title>
        <authorList>
            <person name="Zhang F."/>
            <person name="Wang G."/>
            <person name="Zhang L."/>
        </authorList>
    </citation>
    <scope>NUCLEOTIDE SEQUENCE [LARGE SCALE GENOMIC DNA]</scope>
    <source>
        <strain evidence="6 7">CCUG 49529</strain>
    </source>
</reference>
<keyword evidence="7" id="KW-1185">Reference proteome</keyword>
<dbReference type="GO" id="GO:0016829">
    <property type="term" value="F:lyase activity"/>
    <property type="evidence" value="ECO:0007669"/>
    <property type="project" value="UniProtKB-KW"/>
</dbReference>
<evidence type="ECO:0000256" key="1">
    <source>
        <dbReference type="ARBA" id="ARBA00004761"/>
    </source>
</evidence>
<proteinExistence type="inferred from homology"/>
<evidence type="ECO:0000313" key="6">
    <source>
        <dbReference type="EMBL" id="KGR91113.1"/>
    </source>
</evidence>
<dbReference type="RefSeq" id="WP_036174688.1">
    <property type="nucleotide sequence ID" value="NZ_AVCZ01000010.1"/>
</dbReference>